<feature type="transmembrane region" description="Helical" evidence="2">
    <location>
        <begin position="28"/>
        <end position="46"/>
    </location>
</feature>
<evidence type="ECO:0000313" key="4">
    <source>
        <dbReference type="Proteomes" id="UP000664169"/>
    </source>
</evidence>
<feature type="region of interest" description="Disordered" evidence="1">
    <location>
        <begin position="273"/>
        <end position="293"/>
    </location>
</feature>
<keyword evidence="4" id="KW-1185">Reference proteome</keyword>
<evidence type="ECO:0000256" key="1">
    <source>
        <dbReference type="SAM" id="MobiDB-lite"/>
    </source>
</evidence>
<dbReference type="AlphaFoldDB" id="A0A8H3IER0"/>
<evidence type="ECO:0000313" key="3">
    <source>
        <dbReference type="EMBL" id="CAF9915818.1"/>
    </source>
</evidence>
<evidence type="ECO:0000256" key="2">
    <source>
        <dbReference type="SAM" id="Phobius"/>
    </source>
</evidence>
<dbReference type="EMBL" id="CAJPDQ010000010">
    <property type="protein sequence ID" value="CAF9915818.1"/>
    <property type="molecule type" value="Genomic_DNA"/>
</dbReference>
<proteinExistence type="predicted"/>
<feature type="compositionally biased region" description="Polar residues" evidence="1">
    <location>
        <begin position="273"/>
        <end position="292"/>
    </location>
</feature>
<keyword evidence="2" id="KW-1133">Transmembrane helix</keyword>
<sequence length="356" mass="39166">MELAHVNSTEQVPTIVTYVSEPDGRGTISLLLSCLLTLILCVWSALHFNVPAQGTTTFQSVLLNARWITTGVFGPELVVFTAWRQWCAARLLTHIVGEKRATGFNKTTDNHSGSDADLDMGQSSCSAKWTMAHSFYAIAGGFVFEIDKNDPRTQFLPSACPSKLTLSARGVALLVECGYIPTVSEKDLWDKSKGNNMTKALVLIQALWMLAQICSRLVVHLPVTLLEVNTAAHIQISGTAQSKRLEGDTRVKTLFASLNLYTKSAEVEMLAYSTTDSPNGTPRHTRSPSDPAQTPVLIVQQTPLSSREPGFRLASKRSIADLFNSRQKDAASMTFFERRPRIKDESLEITSEDPMT</sequence>
<dbReference type="Proteomes" id="UP000664169">
    <property type="component" value="Unassembled WGS sequence"/>
</dbReference>
<keyword evidence="2" id="KW-0472">Membrane</keyword>
<gene>
    <name evidence="3" type="ORF">GOMPHAMPRED_000860</name>
</gene>
<dbReference type="OrthoDB" id="3061561at2759"/>
<keyword evidence="2" id="KW-0812">Transmembrane</keyword>
<dbReference type="PANTHER" id="PTHR35043">
    <property type="entry name" value="TRANSCRIPTION FACTOR DOMAIN-CONTAINING PROTEIN"/>
    <property type="match status" value="1"/>
</dbReference>
<dbReference type="PANTHER" id="PTHR35043:SF7">
    <property type="entry name" value="TRANSCRIPTION FACTOR DOMAIN-CONTAINING PROTEIN"/>
    <property type="match status" value="1"/>
</dbReference>
<reference evidence="3" key="1">
    <citation type="submission" date="2021-03" db="EMBL/GenBank/DDBJ databases">
        <authorList>
            <person name="Tagirdzhanova G."/>
        </authorList>
    </citation>
    <scope>NUCLEOTIDE SEQUENCE</scope>
</reference>
<name>A0A8H3IER0_9LECA</name>
<comment type="caution">
    <text evidence="3">The sequence shown here is derived from an EMBL/GenBank/DDBJ whole genome shotgun (WGS) entry which is preliminary data.</text>
</comment>
<protein>
    <submittedName>
        <fullName evidence="3">Uncharacterized protein</fullName>
    </submittedName>
</protein>
<accession>A0A8H3IER0</accession>
<organism evidence="3 4">
    <name type="scientific">Gomphillus americanus</name>
    <dbReference type="NCBI Taxonomy" id="1940652"/>
    <lineage>
        <taxon>Eukaryota</taxon>
        <taxon>Fungi</taxon>
        <taxon>Dikarya</taxon>
        <taxon>Ascomycota</taxon>
        <taxon>Pezizomycotina</taxon>
        <taxon>Lecanoromycetes</taxon>
        <taxon>OSLEUM clade</taxon>
        <taxon>Ostropomycetidae</taxon>
        <taxon>Ostropales</taxon>
        <taxon>Graphidaceae</taxon>
        <taxon>Gomphilloideae</taxon>
        <taxon>Gomphillus</taxon>
    </lineage>
</organism>